<evidence type="ECO:0000313" key="1">
    <source>
        <dbReference type="EMBL" id="AGX86290.1"/>
    </source>
</evidence>
<dbReference type="KEGG" id="cbx:Cenrod_0157"/>
<keyword evidence="2" id="KW-1185">Reference proteome</keyword>
<dbReference type="EMBL" id="CP004885">
    <property type="protein sequence ID" value="AGX86290.1"/>
    <property type="molecule type" value="Genomic_DNA"/>
</dbReference>
<evidence type="ECO:0000313" key="2">
    <source>
        <dbReference type="Proteomes" id="UP000017184"/>
    </source>
</evidence>
<proteinExistence type="predicted"/>
<reference evidence="1" key="1">
    <citation type="journal article" date="2013" name="Genome Biol.">
        <title>Genomic analysis reveals key aspects of prokaryotic symbiosis in the phototrophic consortium "Chlorochromatium aggregatum".</title>
        <authorList>
            <person name="Liu Z."/>
            <person name="Muller J."/>
            <person name="Li T."/>
            <person name="Alvey R.M."/>
            <person name="Vogl K."/>
            <person name="Frigaard N.U."/>
            <person name="Rockwell N.C."/>
            <person name="Boyd E.S."/>
            <person name="Tomsho L.P."/>
            <person name="Schuster S.C."/>
            <person name="Henke P."/>
            <person name="Rohde M."/>
            <person name="Overmann J."/>
            <person name="Bryant D.A."/>
        </authorList>
    </citation>
    <scope>NUCLEOTIDE SEQUENCE [LARGE SCALE GENOMIC DNA]</scope>
    <source>
        <strain evidence="1">CR</strain>
    </source>
</reference>
<sequence length="69" mass="7873">MEAKPIFGIVKKKRKVSGGTRSDLGRQCRDTFASLTKTCRKQGISFWRYLEDRITRTNAILRLATGIRA</sequence>
<evidence type="ECO:0008006" key="3">
    <source>
        <dbReference type="Google" id="ProtNLM"/>
    </source>
</evidence>
<organism evidence="1 2">
    <name type="scientific">Candidatus Symbiobacter mobilis CR</name>
    <dbReference type="NCBI Taxonomy" id="946483"/>
    <lineage>
        <taxon>Bacteria</taxon>
        <taxon>Pseudomonadati</taxon>
        <taxon>Pseudomonadota</taxon>
        <taxon>Betaproteobacteria</taxon>
        <taxon>Burkholderiales</taxon>
        <taxon>Comamonadaceae</taxon>
    </lineage>
</organism>
<dbReference type="PATRIC" id="fig|946483.4.peg.156"/>
<protein>
    <recommendedName>
        <fullName evidence="3">Transposase</fullName>
    </recommendedName>
</protein>
<accession>U5N4T8</accession>
<dbReference type="STRING" id="946483.Cenrod_0157"/>
<gene>
    <name evidence="1" type="ORF">Cenrod_0157</name>
</gene>
<name>U5N4T8_9BURK</name>
<dbReference type="HOGENOM" id="CLU_2768195_0_0_4"/>
<dbReference type="Proteomes" id="UP000017184">
    <property type="component" value="Chromosome"/>
</dbReference>
<dbReference type="AlphaFoldDB" id="U5N4T8"/>